<dbReference type="NCBIfam" id="TIGR01079">
    <property type="entry name" value="rplX_bact"/>
    <property type="match status" value="1"/>
</dbReference>
<feature type="domain" description="KOW" evidence="6">
    <location>
        <begin position="3"/>
        <end position="30"/>
    </location>
</feature>
<sequence length="112" mass="12412">MRKIRKGDKVRVTSGKDKGRTGTVLKVLTKPQRPESGIWVVVEGINIKKEHVKPNPQREQPGGIIPREVAMPACKVALLDPTTNKPSRVGVRTLSDGKKVRYFKSSNEVVDV</sequence>
<keyword evidence="3 5" id="KW-0687">Ribonucleoprotein</keyword>
<dbReference type="GO" id="GO:0003735">
    <property type="term" value="F:structural constituent of ribosome"/>
    <property type="evidence" value="ECO:0007669"/>
    <property type="project" value="InterPro"/>
</dbReference>
<keyword evidence="2 5" id="KW-0689">Ribosomal protein</keyword>
<evidence type="ECO:0000313" key="9">
    <source>
        <dbReference type="Proteomes" id="UP000051497"/>
    </source>
</evidence>
<comment type="function">
    <text evidence="5">One of two assembly initiator proteins, it binds directly to the 5'-end of the 23S rRNA, where it nucleates assembly of the 50S subunit.</text>
</comment>
<name>A0A0Q9YNI2_9GAMM</name>
<dbReference type="Pfam" id="PF00467">
    <property type="entry name" value="KOW"/>
    <property type="match status" value="1"/>
</dbReference>
<evidence type="ECO:0000256" key="4">
    <source>
        <dbReference type="ARBA" id="ARBA00035206"/>
    </source>
</evidence>
<dbReference type="RefSeq" id="WP_075067658.1">
    <property type="nucleotide sequence ID" value="NZ_LKAJ02000001.1"/>
</dbReference>
<evidence type="ECO:0000256" key="3">
    <source>
        <dbReference type="ARBA" id="ARBA00023274"/>
    </source>
</evidence>
<dbReference type="Gene3D" id="2.30.30.30">
    <property type="match status" value="1"/>
</dbReference>
<dbReference type="PANTHER" id="PTHR12903">
    <property type="entry name" value="MITOCHONDRIAL RIBOSOMAL PROTEIN L24"/>
    <property type="match status" value="1"/>
</dbReference>
<comment type="subunit">
    <text evidence="5">Part of the 50S ribosomal subunit.</text>
</comment>
<evidence type="ECO:0000256" key="2">
    <source>
        <dbReference type="ARBA" id="ARBA00022980"/>
    </source>
</evidence>
<dbReference type="InterPro" id="IPR003256">
    <property type="entry name" value="Ribosomal_uL24"/>
</dbReference>
<organism evidence="7">
    <name type="scientific">Candidatus Berkiella aquae</name>
    <dbReference type="NCBI Taxonomy" id="295108"/>
    <lineage>
        <taxon>Bacteria</taxon>
        <taxon>Pseudomonadati</taxon>
        <taxon>Pseudomonadota</taxon>
        <taxon>Gammaproteobacteria</taxon>
        <taxon>Candidatus Berkiellales</taxon>
        <taxon>Candidatus Berkiellaceae</taxon>
        <taxon>Candidatus Berkiella</taxon>
    </lineage>
</organism>
<dbReference type="OrthoDB" id="9807419at2"/>
<dbReference type="AlphaFoldDB" id="A0A0Q9YNI2"/>
<keyword evidence="5" id="KW-0699">rRNA-binding</keyword>
<dbReference type="InterPro" id="IPR014722">
    <property type="entry name" value="Rib_uL2_dom2"/>
</dbReference>
<dbReference type="InterPro" id="IPR005824">
    <property type="entry name" value="KOW"/>
</dbReference>
<dbReference type="InterPro" id="IPR041988">
    <property type="entry name" value="Ribosomal_uL24_KOW"/>
</dbReference>
<keyword evidence="5" id="KW-0694">RNA-binding</keyword>
<comment type="function">
    <text evidence="5">One of the proteins that surrounds the polypeptide exit tunnel on the outside of the subunit.</text>
</comment>
<dbReference type="GO" id="GO:0005840">
    <property type="term" value="C:ribosome"/>
    <property type="evidence" value="ECO:0007669"/>
    <property type="project" value="UniProtKB-KW"/>
</dbReference>
<dbReference type="Proteomes" id="UP000051497">
    <property type="component" value="Unassembled WGS sequence"/>
</dbReference>
<keyword evidence="9" id="KW-1185">Reference proteome</keyword>
<dbReference type="InterPro" id="IPR008991">
    <property type="entry name" value="Translation_prot_SH3-like_sf"/>
</dbReference>
<comment type="similarity">
    <text evidence="1 5">Belongs to the universal ribosomal protein uL24 family.</text>
</comment>
<dbReference type="EMBL" id="LKAJ01000022">
    <property type="protein sequence ID" value="KRG18017.1"/>
    <property type="molecule type" value="Genomic_DNA"/>
</dbReference>
<dbReference type="InterPro" id="IPR057264">
    <property type="entry name" value="Ribosomal_uL24_C"/>
</dbReference>
<evidence type="ECO:0000313" key="8">
    <source>
        <dbReference type="EMBL" id="MCS5710275.1"/>
    </source>
</evidence>
<comment type="caution">
    <text evidence="7">The sequence shown here is derived from an EMBL/GenBank/DDBJ whole genome shotgun (WGS) entry which is preliminary data.</text>
</comment>
<reference evidence="8" key="2">
    <citation type="journal article" date="2016" name="Genome Announc.">
        <title>Draft Genome Sequences of Two Novel Amoeba-Resistant Intranuclear Bacteria, 'Candidatus Berkiella cookevillensis' and 'Candidatus Berkiella aquae'.</title>
        <authorList>
            <person name="Mehari Y.T."/>
            <person name="Arivett B.A."/>
            <person name="Farone A.L."/>
            <person name="Gunderson J.H."/>
            <person name="Farone M.B."/>
        </authorList>
    </citation>
    <scope>NUCLEOTIDE SEQUENCE</scope>
    <source>
        <strain evidence="8">HT99</strain>
    </source>
</reference>
<evidence type="ECO:0000256" key="5">
    <source>
        <dbReference type="HAMAP-Rule" id="MF_01326"/>
    </source>
</evidence>
<dbReference type="HAMAP" id="MF_01326_B">
    <property type="entry name" value="Ribosomal_uL24_B"/>
    <property type="match status" value="1"/>
</dbReference>
<dbReference type="GO" id="GO:0006412">
    <property type="term" value="P:translation"/>
    <property type="evidence" value="ECO:0007669"/>
    <property type="project" value="UniProtKB-UniRule"/>
</dbReference>
<dbReference type="GO" id="GO:1990904">
    <property type="term" value="C:ribonucleoprotein complex"/>
    <property type="evidence" value="ECO:0007669"/>
    <property type="project" value="UniProtKB-KW"/>
</dbReference>
<dbReference type="SMART" id="SM00739">
    <property type="entry name" value="KOW"/>
    <property type="match status" value="1"/>
</dbReference>
<proteinExistence type="inferred from homology"/>
<reference evidence="7" key="1">
    <citation type="submission" date="2015-09" db="EMBL/GenBank/DDBJ databases">
        <title>Draft Genome Sequences of Two Novel Amoeba-resistant Intranuclear Bacteria, Candidatus Berkiella cookevillensis and Candidatus Berkiella aquae.</title>
        <authorList>
            <person name="Mehari Y.T."/>
            <person name="Arivett B.A."/>
            <person name="Farone A.L."/>
            <person name="Gunderson J.H."/>
            <person name="Farone M.B."/>
        </authorList>
    </citation>
    <scope>NUCLEOTIDE SEQUENCE [LARGE SCALE GENOMIC DNA]</scope>
    <source>
        <strain evidence="7">HT99</strain>
    </source>
</reference>
<dbReference type="EMBL" id="LKAJ02000001">
    <property type="protein sequence ID" value="MCS5710275.1"/>
    <property type="molecule type" value="Genomic_DNA"/>
</dbReference>
<dbReference type="GO" id="GO:0019843">
    <property type="term" value="F:rRNA binding"/>
    <property type="evidence" value="ECO:0007669"/>
    <property type="project" value="UniProtKB-UniRule"/>
</dbReference>
<evidence type="ECO:0000256" key="1">
    <source>
        <dbReference type="ARBA" id="ARBA00010618"/>
    </source>
</evidence>
<gene>
    <name evidence="5 7" type="primary">rplX</name>
    <name evidence="8" type="ORF">HT99x_002455</name>
    <name evidence="7" type="ORF">HT99x_03069</name>
</gene>
<protein>
    <recommendedName>
        <fullName evidence="4 5">Large ribosomal subunit protein uL24</fullName>
    </recommendedName>
</protein>
<evidence type="ECO:0000259" key="6">
    <source>
        <dbReference type="SMART" id="SM00739"/>
    </source>
</evidence>
<dbReference type="Pfam" id="PF17136">
    <property type="entry name" value="ribosomal_L24"/>
    <property type="match status" value="1"/>
</dbReference>
<dbReference type="PATRIC" id="fig|1590043.3.peg.3125"/>
<dbReference type="STRING" id="295108.HT99x_03069"/>
<evidence type="ECO:0000313" key="7">
    <source>
        <dbReference type="EMBL" id="KRG18017.1"/>
    </source>
</evidence>
<dbReference type="SUPFAM" id="SSF50104">
    <property type="entry name" value="Translation proteins SH3-like domain"/>
    <property type="match status" value="1"/>
</dbReference>
<accession>A0A0Q9YNI2</accession>
<reference evidence="8" key="3">
    <citation type="submission" date="2021-06" db="EMBL/GenBank/DDBJ databases">
        <title>Genomic Description and Analysis of Intracellular Bacteria, Candidatus Berkiella cookevillensis and Candidatus Berkiella aquae.</title>
        <authorList>
            <person name="Kidane D.T."/>
            <person name="Mehari Y.T."/>
            <person name="Rice F.C."/>
            <person name="Arivett B.A."/>
            <person name="Farone A.L."/>
            <person name="Berk S.G."/>
            <person name="Farone M.B."/>
        </authorList>
    </citation>
    <scope>NUCLEOTIDE SEQUENCE</scope>
    <source>
        <strain evidence="8">HT99</strain>
    </source>
</reference>
<dbReference type="CDD" id="cd06089">
    <property type="entry name" value="KOW_RPL26"/>
    <property type="match status" value="1"/>
</dbReference>